<dbReference type="Proteomes" id="UP000297776">
    <property type="component" value="Unassembled WGS sequence"/>
</dbReference>
<dbReference type="AlphaFoldDB" id="A0A4Y8LNC6"/>
<keyword evidence="2" id="KW-1185">Reference proteome</keyword>
<protein>
    <submittedName>
        <fullName evidence="1">Uncharacterized protein</fullName>
    </submittedName>
</protein>
<reference evidence="1 2" key="1">
    <citation type="submission" date="2019-03" db="EMBL/GenBank/DDBJ databases">
        <authorList>
            <person name="Yang Y."/>
        </authorList>
    </citation>
    <scope>NUCLEOTIDE SEQUENCE [LARGE SCALE GENOMIC DNA]</scope>
    <source>
        <strain evidence="1 2">ASL-1</strain>
    </source>
</reference>
<accession>A0A4Y8LNC6</accession>
<gene>
    <name evidence="1" type="ORF">E2626_01790</name>
</gene>
<sequence length="169" mass="19865">MLLDPMGKVLFMEICKRLRDNKWTVDDHQFYKDEDVTEAIFALPDYLVEREDDPELEKNMAVVKYAGDSKKMKENQIDGVLLKFYTKRLKALGLYEAIANIELFQHKNNSTTVEFFVDEVFANEEVQKWFEALFSNLDQQMTDIYGDEIREIPIVLLPKKLHDLPLHTS</sequence>
<comment type="caution">
    <text evidence="1">The sequence shown here is derived from an EMBL/GenBank/DDBJ whole genome shotgun (WGS) entry which is preliminary data.</text>
</comment>
<dbReference type="EMBL" id="SORX01000001">
    <property type="protein sequence ID" value="TFE04080.1"/>
    <property type="molecule type" value="Genomic_DNA"/>
</dbReference>
<name>A0A4Y8LNC6_9BACL</name>
<evidence type="ECO:0000313" key="1">
    <source>
        <dbReference type="EMBL" id="TFE04080.1"/>
    </source>
</evidence>
<evidence type="ECO:0000313" key="2">
    <source>
        <dbReference type="Proteomes" id="UP000297776"/>
    </source>
</evidence>
<proteinExistence type="predicted"/>
<organism evidence="1 2">
    <name type="scientific">Jeotgalibacillus salarius</name>
    <dbReference type="NCBI Taxonomy" id="546023"/>
    <lineage>
        <taxon>Bacteria</taxon>
        <taxon>Bacillati</taxon>
        <taxon>Bacillota</taxon>
        <taxon>Bacilli</taxon>
        <taxon>Bacillales</taxon>
        <taxon>Caryophanaceae</taxon>
        <taxon>Jeotgalibacillus</taxon>
    </lineage>
</organism>